<dbReference type="EMBL" id="LR796238">
    <property type="protein sequence ID" value="CAB4130429.1"/>
    <property type="molecule type" value="Genomic_DNA"/>
</dbReference>
<protein>
    <submittedName>
        <fullName evidence="1">Uncharacterized protein</fullName>
    </submittedName>
</protein>
<organism evidence="1">
    <name type="scientific">uncultured Caudovirales phage</name>
    <dbReference type="NCBI Taxonomy" id="2100421"/>
    <lineage>
        <taxon>Viruses</taxon>
        <taxon>Duplodnaviria</taxon>
        <taxon>Heunggongvirae</taxon>
        <taxon>Uroviricota</taxon>
        <taxon>Caudoviricetes</taxon>
        <taxon>Peduoviridae</taxon>
        <taxon>Maltschvirus</taxon>
        <taxon>Maltschvirus maltsch</taxon>
    </lineage>
</organism>
<evidence type="ECO:0000313" key="1">
    <source>
        <dbReference type="EMBL" id="CAB4130429.1"/>
    </source>
</evidence>
<accession>A0A6J5LFL4</accession>
<gene>
    <name evidence="1" type="ORF">UFOVP119_53</name>
</gene>
<sequence length="75" mass="8516">MSIDIIPKRRKLKGFDYVKGVPVEQIGSEWIEQIEKLKTPDVRRFPGVVGLSPDVGVWHKPNGITPQLAMEIYDV</sequence>
<proteinExistence type="predicted"/>
<reference evidence="1" key="1">
    <citation type="submission" date="2020-04" db="EMBL/GenBank/DDBJ databases">
        <authorList>
            <person name="Chiriac C."/>
            <person name="Salcher M."/>
            <person name="Ghai R."/>
            <person name="Kavagutti S V."/>
        </authorList>
    </citation>
    <scope>NUCLEOTIDE SEQUENCE</scope>
</reference>
<name>A0A6J5LFL4_9CAUD</name>